<feature type="signal peptide" evidence="2">
    <location>
        <begin position="1"/>
        <end position="20"/>
    </location>
</feature>
<dbReference type="InterPro" id="IPR017853">
    <property type="entry name" value="GH"/>
</dbReference>
<dbReference type="EMBL" id="VJZC01000562">
    <property type="protein sequence ID" value="MPY63407.1"/>
    <property type="molecule type" value="Genomic_DNA"/>
</dbReference>
<dbReference type="PANTHER" id="PTHR42976:SF1">
    <property type="entry name" value="GH18 DOMAIN-CONTAINING PROTEIN-RELATED"/>
    <property type="match status" value="1"/>
</dbReference>
<evidence type="ECO:0000256" key="2">
    <source>
        <dbReference type="SAM" id="SignalP"/>
    </source>
</evidence>
<dbReference type="RefSeq" id="WP_152776687.1">
    <property type="nucleotide sequence ID" value="NZ_VJZC01000562.1"/>
</dbReference>
<feature type="compositionally biased region" description="Low complexity" evidence="1">
    <location>
        <begin position="55"/>
        <end position="64"/>
    </location>
</feature>
<dbReference type="CDD" id="cd06543">
    <property type="entry name" value="GH18_PF-ChiA-like"/>
    <property type="match status" value="1"/>
</dbReference>
<comment type="caution">
    <text evidence="3">The sequence shown here is derived from an EMBL/GenBank/DDBJ whole genome shotgun (WGS) entry which is preliminary data.</text>
</comment>
<dbReference type="SUPFAM" id="SSF51445">
    <property type="entry name" value="(Trans)glycosidases"/>
    <property type="match status" value="1"/>
</dbReference>
<feature type="chain" id="PRO_5039291353" evidence="2">
    <location>
        <begin position="21"/>
        <end position="353"/>
    </location>
</feature>
<gene>
    <name evidence="3" type="ORF">FNH08_41505</name>
</gene>
<dbReference type="PANTHER" id="PTHR42976">
    <property type="entry name" value="BIFUNCTIONAL CHITINASE/LYSOZYME-RELATED"/>
    <property type="match status" value="1"/>
</dbReference>
<reference evidence="3 4" key="1">
    <citation type="submission" date="2019-07" db="EMBL/GenBank/DDBJ databases">
        <title>New species of Amycolatopsis and Streptomyces.</title>
        <authorList>
            <person name="Duangmal K."/>
            <person name="Teo W.F.A."/>
            <person name="Lipun K."/>
        </authorList>
    </citation>
    <scope>NUCLEOTIDE SEQUENCE [LARGE SCALE GENOMIC DNA]</scope>
    <source>
        <strain evidence="3 4">NBRC 106415</strain>
    </source>
</reference>
<dbReference type="AlphaFoldDB" id="A0A5N8XVK1"/>
<dbReference type="OrthoDB" id="99456at2"/>
<name>A0A5N8XVK1_9ACTN</name>
<dbReference type="Proteomes" id="UP000400924">
    <property type="component" value="Unassembled WGS sequence"/>
</dbReference>
<keyword evidence="4" id="KW-1185">Reference proteome</keyword>
<accession>A0A5N8XVK1</accession>
<protein>
    <submittedName>
        <fullName evidence="3">Hydrolase</fullName>
    </submittedName>
</protein>
<evidence type="ECO:0000313" key="4">
    <source>
        <dbReference type="Proteomes" id="UP000400924"/>
    </source>
</evidence>
<dbReference type="Gene3D" id="3.20.20.80">
    <property type="entry name" value="Glycosidases"/>
    <property type="match status" value="1"/>
</dbReference>
<sequence>MRSFLKPAAGLFCLVALACAGCSSGSGSDSGSGSGSDGSDTGAGSTTQAEPPKPSSTGTAEETATGYAPYVSATTASDLDSAGSASAYNLAFVIADGSDCTPKWDGSRAIGDSAVKSRVAALADSGATVRVSFGGASGTELARACDSASELAAAYGKALDAAGATEADFDVEGDTLKDSESVELRSKAIALLQEDRPDLSVSFTLPVMPSGLDDDSVALLESANDNSVEVSTVNIMTMNYGSSYDDDMGDYAEKAASATHDQLADIFGLSDSAAWQGMALTSMIGQNDIDEETFTLEDAAQVREFAVEKGVAWTSVWASFRDQQCESDSPSGAQNDCSGVEQGDGAFAEAFSG</sequence>
<proteinExistence type="predicted"/>
<evidence type="ECO:0000256" key="1">
    <source>
        <dbReference type="SAM" id="MobiDB-lite"/>
    </source>
</evidence>
<keyword evidence="2" id="KW-0732">Signal</keyword>
<feature type="region of interest" description="Disordered" evidence="1">
    <location>
        <begin position="25"/>
        <end position="64"/>
    </location>
</feature>
<dbReference type="GO" id="GO:0016787">
    <property type="term" value="F:hydrolase activity"/>
    <property type="evidence" value="ECO:0007669"/>
    <property type="project" value="UniProtKB-KW"/>
</dbReference>
<evidence type="ECO:0000313" key="3">
    <source>
        <dbReference type="EMBL" id="MPY63407.1"/>
    </source>
</evidence>
<dbReference type="PROSITE" id="PS51257">
    <property type="entry name" value="PROKAR_LIPOPROTEIN"/>
    <property type="match status" value="1"/>
</dbReference>
<organism evidence="3 4">
    <name type="scientific">Streptomyces spongiae</name>
    <dbReference type="NCBI Taxonomy" id="565072"/>
    <lineage>
        <taxon>Bacteria</taxon>
        <taxon>Bacillati</taxon>
        <taxon>Actinomycetota</taxon>
        <taxon>Actinomycetes</taxon>
        <taxon>Kitasatosporales</taxon>
        <taxon>Streptomycetaceae</taxon>
        <taxon>Streptomyces</taxon>
    </lineage>
</organism>
<keyword evidence="3" id="KW-0378">Hydrolase</keyword>
<dbReference type="InterPro" id="IPR052750">
    <property type="entry name" value="GH18_Chitinase"/>
</dbReference>
<feature type="compositionally biased region" description="Low complexity" evidence="1">
    <location>
        <begin position="37"/>
        <end position="47"/>
    </location>
</feature>